<proteinExistence type="predicted"/>
<dbReference type="Proteomes" id="UP000223854">
    <property type="component" value="Unassembled WGS sequence"/>
</dbReference>
<accession>A0A7X5SX41</accession>
<dbReference type="EMBL" id="SXCS01000002">
    <property type="protein sequence ID" value="NFR60921.1"/>
    <property type="molecule type" value="Genomic_DNA"/>
</dbReference>
<dbReference type="EMBL" id="CP009225">
    <property type="protein sequence ID" value="AKC62127.1"/>
    <property type="molecule type" value="Genomic_DNA"/>
</dbReference>
<dbReference type="KEGG" id="cld:CLSPO_c14070"/>
<dbReference type="GO" id="GO:0003924">
    <property type="term" value="F:GTPase activity"/>
    <property type="evidence" value="ECO:0007669"/>
    <property type="project" value="InterPro"/>
</dbReference>
<dbReference type="PANTHER" id="PTHR30134:SF1">
    <property type="entry name" value="COBW_HYPB_UREG NUCLEOTIDE-BINDING DOMAIN-CONTAINING PROTEIN"/>
    <property type="match status" value="1"/>
</dbReference>
<dbReference type="InterPro" id="IPR003495">
    <property type="entry name" value="CobW/HypB/UreG_nucleotide-bd"/>
</dbReference>
<dbReference type="GO" id="GO:0051604">
    <property type="term" value="P:protein maturation"/>
    <property type="evidence" value="ECO:0007669"/>
    <property type="project" value="InterPro"/>
</dbReference>
<dbReference type="InterPro" id="IPR004392">
    <property type="entry name" value="Hyd_mat_HypB"/>
</dbReference>
<evidence type="ECO:0000313" key="6">
    <source>
        <dbReference type="Proteomes" id="UP000223854"/>
    </source>
</evidence>
<reference evidence="4 6" key="3">
    <citation type="submission" date="2017-09" db="EMBL/GenBank/DDBJ databases">
        <title>FDA dAtabase for Regulatory Grade micrObial Sequences (FDA-ARGOS): Supporting development and validation of Infectious Disease Dx tests.</title>
        <authorList>
            <person name="Kerrigan L."/>
            <person name="Long C."/>
            <person name="Tallon L.J."/>
            <person name="Sadzewicz L."/>
            <person name="Ott S."/>
            <person name="Zhao X."/>
            <person name="Nagaraj S."/>
            <person name="Vavikolanu K."/>
            <person name="Aluvathingal J."/>
            <person name="Nadendla S."/>
            <person name="Sichtig H."/>
        </authorList>
    </citation>
    <scope>NUCLEOTIDE SEQUENCE [LARGE SCALE GENOMIC DNA]</scope>
    <source>
        <strain evidence="4 6">FDAARGOS_423</strain>
    </source>
</reference>
<evidence type="ECO:0000313" key="5">
    <source>
        <dbReference type="Proteomes" id="UP000033052"/>
    </source>
</evidence>
<organism evidence="3 7">
    <name type="scientific">Clostridium sporogenes</name>
    <dbReference type="NCBI Taxonomy" id="1509"/>
    <lineage>
        <taxon>Bacteria</taxon>
        <taxon>Bacillati</taxon>
        <taxon>Bacillota</taxon>
        <taxon>Clostridia</taxon>
        <taxon>Eubacteriales</taxon>
        <taxon>Clostridiaceae</taxon>
        <taxon>Clostridium</taxon>
    </lineage>
</organism>
<dbReference type="GO" id="GO:0008270">
    <property type="term" value="F:zinc ion binding"/>
    <property type="evidence" value="ECO:0007669"/>
    <property type="project" value="TreeGrafter"/>
</dbReference>
<reference evidence="3 7" key="4">
    <citation type="submission" date="2019-04" db="EMBL/GenBank/DDBJ databases">
        <title>Genome sequencing of Clostridium botulinum Groups I-IV and Clostridium butyricum.</title>
        <authorList>
            <person name="Brunt J."/>
            <person name="Van Vliet A.H.M."/>
            <person name="Stringer S.C."/>
            <person name="Carter A.T."/>
            <person name="Peck M.W."/>
        </authorList>
    </citation>
    <scope>NUCLEOTIDE SEQUENCE [LARGE SCALE GENOMIC DNA]</scope>
    <source>
        <strain evidence="3 7">IFR 18/108</strain>
    </source>
</reference>
<dbReference type="Pfam" id="PF02492">
    <property type="entry name" value="cobW"/>
    <property type="match status" value="1"/>
</dbReference>
<dbReference type="Gene3D" id="3.40.50.300">
    <property type="entry name" value="P-loop containing nucleotide triphosphate hydrolases"/>
    <property type="match status" value="1"/>
</dbReference>
<dbReference type="GO" id="GO:0016151">
    <property type="term" value="F:nickel cation binding"/>
    <property type="evidence" value="ECO:0007669"/>
    <property type="project" value="InterPro"/>
</dbReference>
<keyword evidence="6" id="KW-1185">Reference proteome</keyword>
<evidence type="ECO:0000313" key="4">
    <source>
        <dbReference type="EMBL" id="PHH00679.1"/>
    </source>
</evidence>
<name>A0A7X5SX41_CLOSG</name>
<dbReference type="PANTHER" id="PTHR30134">
    <property type="entry name" value="HYDROGENASE PROTEIN ASSEMBLY PROTEIN, NICKEL CHAPERONE"/>
    <property type="match status" value="1"/>
</dbReference>
<protein>
    <submittedName>
        <fullName evidence="2">Ni2+-binding GTPase</fullName>
    </submittedName>
</protein>
<gene>
    <name evidence="2" type="ORF">CLSPO_c14070</name>
    <name evidence="4" type="ORF">CRX47_12760</name>
    <name evidence="3" type="ORF">FDF70_05250</name>
</gene>
<evidence type="ECO:0000313" key="3">
    <source>
        <dbReference type="EMBL" id="NFR60921.1"/>
    </source>
</evidence>
<evidence type="ECO:0000259" key="1">
    <source>
        <dbReference type="Pfam" id="PF02492"/>
    </source>
</evidence>
<dbReference type="Proteomes" id="UP000033052">
    <property type="component" value="Chromosome"/>
</dbReference>
<dbReference type="EMBL" id="PDLH01000007">
    <property type="protein sequence ID" value="PHH00679.1"/>
    <property type="molecule type" value="Genomic_DNA"/>
</dbReference>
<dbReference type="RefSeq" id="WP_003490947.1">
    <property type="nucleotide sequence ID" value="NZ_CBCRVC010000033.1"/>
</dbReference>
<reference evidence="2" key="1">
    <citation type="submission" date="2014-08" db="EMBL/GenBank/DDBJ databases">
        <authorList>
            <person name="Kubiak A."/>
            <person name="Poehlein A."/>
            <person name="Daniel R."/>
            <person name="Minton N.P."/>
        </authorList>
    </citation>
    <scope>NUCLEOTIDE SEQUENCE</scope>
    <source>
        <strain evidence="2">NCIMB 10696</strain>
    </source>
</reference>
<dbReference type="AlphaFoldDB" id="A0A7X5SX41"/>
<feature type="domain" description="CobW/HypB/UreG nucleotide-binding" evidence="1">
    <location>
        <begin position="3"/>
        <end position="163"/>
    </location>
</feature>
<dbReference type="Proteomes" id="UP000486601">
    <property type="component" value="Unassembled WGS sequence"/>
</dbReference>
<reference evidence="2 5" key="2">
    <citation type="journal article" date="2015" name="PLoS ONE">
        <title>A universal mariner transposon system for forward genetic studies in the genus clostridium.</title>
        <authorList>
            <person name="Zhang Y."/>
            <person name="Grosse-Honebrink A."/>
            <person name="Minton N.P."/>
        </authorList>
    </citation>
    <scope>NUCLEOTIDE SEQUENCE [LARGE SCALE GENOMIC DNA]</scope>
    <source>
        <strain evidence="2 5">NCIMB 10696</strain>
    </source>
</reference>
<dbReference type="GeneID" id="92938124"/>
<evidence type="ECO:0000313" key="2">
    <source>
        <dbReference type="EMBL" id="AKC62127.1"/>
    </source>
</evidence>
<evidence type="ECO:0000313" key="7">
    <source>
        <dbReference type="Proteomes" id="UP000486601"/>
    </source>
</evidence>
<dbReference type="InterPro" id="IPR027417">
    <property type="entry name" value="P-loop_NTPase"/>
</dbReference>
<dbReference type="SUPFAM" id="SSF52540">
    <property type="entry name" value="P-loop containing nucleoside triphosphate hydrolases"/>
    <property type="match status" value="1"/>
</dbReference>
<sequence>MKVIIVAGAPAVGKTSILYNTIKILKDNNNISIVKMDCLKSNDEKIYKKLGIPVVTGLSNNLCPDHFLATNFIHIFNWAQKNHSNILIIETAGLCNRCAPFIDSSLNICVVDTLSSIKSPEKLGPMVSTADIILISKSDLISQGEKEVFIYKLLAINPKAKIIEVNGITGFGRERLAKEFVAFKSVDSINNSILKHSMPCATCSYCVGEKRIGLKYHQGITSTMDLCSNS</sequence>